<dbReference type="InterPro" id="IPR000210">
    <property type="entry name" value="BTB/POZ_dom"/>
</dbReference>
<dbReference type="Pfam" id="PF00651">
    <property type="entry name" value="BTB"/>
    <property type="match status" value="1"/>
</dbReference>
<feature type="domain" description="BTB" evidence="1">
    <location>
        <begin position="29"/>
        <end position="93"/>
    </location>
</feature>
<dbReference type="SMART" id="SM00225">
    <property type="entry name" value="BTB"/>
    <property type="match status" value="1"/>
</dbReference>
<dbReference type="EMBL" id="JASBNA010000004">
    <property type="protein sequence ID" value="KAK7692521.1"/>
    <property type="molecule type" value="Genomic_DNA"/>
</dbReference>
<dbReference type="SUPFAM" id="SSF54695">
    <property type="entry name" value="POZ domain"/>
    <property type="match status" value="1"/>
</dbReference>
<dbReference type="PROSITE" id="PS50097">
    <property type="entry name" value="BTB"/>
    <property type="match status" value="1"/>
</dbReference>
<dbReference type="InterPro" id="IPR011333">
    <property type="entry name" value="SKP1/BTB/POZ_sf"/>
</dbReference>
<accession>A0AAW0GSJ7</accession>
<name>A0AAW0GSJ7_9APHY</name>
<keyword evidence="3" id="KW-1185">Reference proteome</keyword>
<dbReference type="Gene3D" id="3.30.710.10">
    <property type="entry name" value="Potassium Channel Kv1.1, Chain A"/>
    <property type="match status" value="1"/>
</dbReference>
<evidence type="ECO:0000313" key="3">
    <source>
        <dbReference type="Proteomes" id="UP001385951"/>
    </source>
</evidence>
<dbReference type="CDD" id="cd18186">
    <property type="entry name" value="BTB_POZ_ZBTB_KLHL-like"/>
    <property type="match status" value="1"/>
</dbReference>
<protein>
    <recommendedName>
        <fullName evidence="1">BTB domain-containing protein</fullName>
    </recommendedName>
</protein>
<comment type="caution">
    <text evidence="2">The sequence shown here is derived from an EMBL/GenBank/DDBJ whole genome shotgun (WGS) entry which is preliminary data.</text>
</comment>
<evidence type="ECO:0000313" key="2">
    <source>
        <dbReference type="EMBL" id="KAK7692521.1"/>
    </source>
</evidence>
<dbReference type="AlphaFoldDB" id="A0AAW0GSJ7"/>
<organism evidence="2 3">
    <name type="scientific">Cerrena zonata</name>
    <dbReference type="NCBI Taxonomy" id="2478898"/>
    <lineage>
        <taxon>Eukaryota</taxon>
        <taxon>Fungi</taxon>
        <taxon>Dikarya</taxon>
        <taxon>Basidiomycota</taxon>
        <taxon>Agaricomycotina</taxon>
        <taxon>Agaricomycetes</taxon>
        <taxon>Polyporales</taxon>
        <taxon>Cerrenaceae</taxon>
        <taxon>Cerrena</taxon>
    </lineage>
</organism>
<sequence length="306" mass="34657">MSATVAPSSEPSANEELRRLTEPFQFDDADVILRAQGLEFLAHRFLLSHVSPVFKDMFSLPRDAQTSQEGRPVVDLTEDAQTIHDILSCLYPGIEDPHFESLPSLQAFLLAVRKYSMSKLQDRMAKPLEAKAQGDPVRVFIIACKAGLSQVARIAAKHTLTWEFVDLALCDIPELNQLHHSTIRKLLQYHHTCGSTVARTIRRHECPIALHWSPNVMTPQGQRVDCRQWWTNYIEHFAERSEYRPMQLNYKDVSLIESWCSPARPCSICGSSAVPHLIRLGESLEKEVEACIIGVDLPLDDDDFLI</sequence>
<proteinExistence type="predicted"/>
<gene>
    <name evidence="2" type="ORF">QCA50_004150</name>
</gene>
<dbReference type="Proteomes" id="UP001385951">
    <property type="component" value="Unassembled WGS sequence"/>
</dbReference>
<reference evidence="2 3" key="1">
    <citation type="submission" date="2022-09" db="EMBL/GenBank/DDBJ databases">
        <authorList>
            <person name="Palmer J.M."/>
        </authorList>
    </citation>
    <scope>NUCLEOTIDE SEQUENCE [LARGE SCALE GENOMIC DNA]</scope>
    <source>
        <strain evidence="2 3">DSM 7382</strain>
    </source>
</reference>
<evidence type="ECO:0000259" key="1">
    <source>
        <dbReference type="PROSITE" id="PS50097"/>
    </source>
</evidence>